<dbReference type="RefSeq" id="WP_090894600.1">
    <property type="nucleotide sequence ID" value="NZ_CZPZ01000003.1"/>
</dbReference>
<proteinExistence type="predicted"/>
<reference evidence="3" key="1">
    <citation type="submission" date="2015-10" db="EMBL/GenBank/DDBJ databases">
        <authorList>
            <person name="Luecker S."/>
            <person name="Luecker S."/>
        </authorList>
    </citation>
    <scope>NUCLEOTIDE SEQUENCE [LARGE SCALE GENOMIC DNA]</scope>
</reference>
<dbReference type="STRING" id="1742973.COMA2_110070"/>
<dbReference type="PANTHER" id="PTHR43355:SF2">
    <property type="entry name" value="FLAVIN REDUCTASE (NADPH)"/>
    <property type="match status" value="1"/>
</dbReference>
<dbReference type="Pfam" id="PF13460">
    <property type="entry name" value="NAD_binding_10"/>
    <property type="match status" value="1"/>
</dbReference>
<accession>A0A0S4LA90</accession>
<dbReference type="EMBL" id="CZPZ01000003">
    <property type="protein sequence ID" value="CUS32742.1"/>
    <property type="molecule type" value="Genomic_DNA"/>
</dbReference>
<dbReference type="InterPro" id="IPR016040">
    <property type="entry name" value="NAD(P)-bd_dom"/>
</dbReference>
<dbReference type="InterPro" id="IPR036291">
    <property type="entry name" value="NAD(P)-bd_dom_sf"/>
</dbReference>
<dbReference type="GO" id="GO:0004074">
    <property type="term" value="F:biliverdin reductase [NAD(P)H] activity"/>
    <property type="evidence" value="ECO:0007669"/>
    <property type="project" value="TreeGrafter"/>
</dbReference>
<organism evidence="2 3">
    <name type="scientific">Candidatus Nitrospira nitrificans</name>
    <dbReference type="NCBI Taxonomy" id="1742973"/>
    <lineage>
        <taxon>Bacteria</taxon>
        <taxon>Pseudomonadati</taxon>
        <taxon>Nitrospirota</taxon>
        <taxon>Nitrospiria</taxon>
        <taxon>Nitrospirales</taxon>
        <taxon>Nitrospiraceae</taxon>
        <taxon>Nitrospira</taxon>
    </lineage>
</organism>
<evidence type="ECO:0000313" key="2">
    <source>
        <dbReference type="EMBL" id="CUS32742.1"/>
    </source>
</evidence>
<keyword evidence="3" id="KW-1185">Reference proteome</keyword>
<dbReference type="AlphaFoldDB" id="A0A0S4LA90"/>
<feature type="domain" description="NAD(P)-binding" evidence="1">
    <location>
        <begin position="7"/>
        <end position="197"/>
    </location>
</feature>
<evidence type="ECO:0000259" key="1">
    <source>
        <dbReference type="Pfam" id="PF13460"/>
    </source>
</evidence>
<dbReference type="OrthoDB" id="9790734at2"/>
<dbReference type="GO" id="GO:0042602">
    <property type="term" value="F:riboflavin reductase (NADPH) activity"/>
    <property type="evidence" value="ECO:0007669"/>
    <property type="project" value="TreeGrafter"/>
</dbReference>
<dbReference type="PANTHER" id="PTHR43355">
    <property type="entry name" value="FLAVIN REDUCTASE (NADPH)"/>
    <property type="match status" value="1"/>
</dbReference>
<gene>
    <name evidence="2" type="ORF">COMA2_110070</name>
</gene>
<dbReference type="InterPro" id="IPR051606">
    <property type="entry name" value="Polyketide_Oxido-like"/>
</dbReference>
<sequence>MKITIIGASAGIGLQCTRLALAKGHEITTLSRRIVPLPDRPKLKMVQGSATKLNDVRTAVQGAEAVLVTLGVKSPFATTLFSDSARLLLQVLQETNASPTLLVLTGFGAGDSSGYNSLPMRLLFTLLLKNVYADKSEQERLIAGGYSRWEIVRPGRLTNGAMTGHYRILDSLVDGMKVGAVSRSDVAHFMLAQAEHPTYLGKYPALTY</sequence>
<evidence type="ECO:0000313" key="3">
    <source>
        <dbReference type="Proteomes" id="UP000198736"/>
    </source>
</evidence>
<dbReference type="Proteomes" id="UP000198736">
    <property type="component" value="Unassembled WGS sequence"/>
</dbReference>
<dbReference type="Gene3D" id="3.40.50.720">
    <property type="entry name" value="NAD(P)-binding Rossmann-like Domain"/>
    <property type="match status" value="1"/>
</dbReference>
<name>A0A0S4LA90_9BACT</name>
<protein>
    <submittedName>
        <fullName evidence="2">NAD-dependent epimerase/dehydratase</fullName>
    </submittedName>
</protein>
<dbReference type="SUPFAM" id="SSF51735">
    <property type="entry name" value="NAD(P)-binding Rossmann-fold domains"/>
    <property type="match status" value="1"/>
</dbReference>